<keyword evidence="3" id="KW-1185">Reference proteome</keyword>
<protein>
    <submittedName>
        <fullName evidence="2">Alpha-E domain-containing protein</fullName>
    </submittedName>
</protein>
<evidence type="ECO:0000259" key="1">
    <source>
        <dbReference type="Pfam" id="PF04168"/>
    </source>
</evidence>
<dbReference type="InterPro" id="IPR007296">
    <property type="entry name" value="DUF403"/>
</dbReference>
<dbReference type="RefSeq" id="WP_377178229.1">
    <property type="nucleotide sequence ID" value="NZ_JBHTMY010000003.1"/>
</dbReference>
<comment type="caution">
    <text evidence="2">The sequence shown here is derived from an EMBL/GenBank/DDBJ whole genome shotgun (WGS) entry which is preliminary data.</text>
</comment>
<gene>
    <name evidence="2" type="ORF">ACFQ39_09015</name>
</gene>
<organism evidence="2 3">
    <name type="scientific">Namhaeicola litoreus</name>
    <dbReference type="NCBI Taxonomy" id="1052145"/>
    <lineage>
        <taxon>Bacteria</taxon>
        <taxon>Pseudomonadati</taxon>
        <taxon>Bacteroidota</taxon>
        <taxon>Flavobacteriia</taxon>
        <taxon>Flavobacteriales</taxon>
        <taxon>Flavobacteriaceae</taxon>
        <taxon>Namhaeicola</taxon>
    </lineage>
</organism>
<sequence>MLSRVANNLYWMGRYIERAEHIARYSREIYFSSLDAPILETYDRKFVLDSMLYMAGIFDMEYKKEEDVLYKVGLDPDNSNSILSNITFARENARGARNAISTGLWENLNRFYHLVNDYPVEKYLTTGFYEFSQMVLDQASILRVKIYDSLLHDEEWAVILLGMYIERVLQIIRIINAKLHDIYKIEQSGIAVTELSFEWTTLLRCTESFDMNRKLYAKTPNCKQVLEFLIVNPNCPRSIAFSLNGIRKYIKKLSRNESANPNSISFKIGKINEQYNYLTYDDYKDDIYGLLNDTQEKITIISSEIEKKYLSY</sequence>
<reference evidence="3" key="1">
    <citation type="journal article" date="2019" name="Int. J. Syst. Evol. Microbiol.">
        <title>The Global Catalogue of Microorganisms (GCM) 10K type strain sequencing project: providing services to taxonomists for standard genome sequencing and annotation.</title>
        <authorList>
            <consortium name="The Broad Institute Genomics Platform"/>
            <consortium name="The Broad Institute Genome Sequencing Center for Infectious Disease"/>
            <person name="Wu L."/>
            <person name="Ma J."/>
        </authorList>
    </citation>
    <scope>NUCLEOTIDE SEQUENCE [LARGE SCALE GENOMIC DNA]</scope>
    <source>
        <strain evidence="3">CCUG 61485</strain>
    </source>
</reference>
<evidence type="ECO:0000313" key="3">
    <source>
        <dbReference type="Proteomes" id="UP001597201"/>
    </source>
</evidence>
<dbReference type="Proteomes" id="UP001597201">
    <property type="component" value="Unassembled WGS sequence"/>
</dbReference>
<dbReference type="PANTHER" id="PTHR34595">
    <property type="entry name" value="BLR5612 PROTEIN"/>
    <property type="match status" value="1"/>
</dbReference>
<proteinExistence type="predicted"/>
<dbReference type="Pfam" id="PF04168">
    <property type="entry name" value="Alpha-E"/>
    <property type="match status" value="1"/>
</dbReference>
<evidence type="ECO:0000313" key="2">
    <source>
        <dbReference type="EMBL" id="MFD1315754.1"/>
    </source>
</evidence>
<dbReference type="PANTHER" id="PTHR34595:SF7">
    <property type="entry name" value="SLL1039 PROTEIN"/>
    <property type="match status" value="1"/>
</dbReference>
<name>A0ABW3Y4S9_9FLAO</name>
<dbReference type="EMBL" id="JBHTMY010000003">
    <property type="protein sequence ID" value="MFD1315754.1"/>
    <property type="molecule type" value="Genomic_DNA"/>
</dbReference>
<feature type="domain" description="DUF403" evidence="1">
    <location>
        <begin position="1"/>
        <end position="310"/>
    </location>
</feature>
<accession>A0ABW3Y4S9</accession>
<dbReference type="InterPro" id="IPR051680">
    <property type="entry name" value="ATP-dep_Glu-Cys_Ligase-2"/>
</dbReference>